<dbReference type="EMBL" id="MHQY01000005">
    <property type="protein sequence ID" value="OHA14623.1"/>
    <property type="molecule type" value="Genomic_DNA"/>
</dbReference>
<name>A0A1G2LSU9_9BACT</name>
<comment type="caution">
    <text evidence="1">The sequence shown here is derived from an EMBL/GenBank/DDBJ whole genome shotgun (WGS) entry which is preliminary data.</text>
</comment>
<dbReference type="Proteomes" id="UP000177171">
    <property type="component" value="Unassembled WGS sequence"/>
</dbReference>
<gene>
    <name evidence="1" type="ORF">A3G49_05565</name>
</gene>
<evidence type="ECO:0000313" key="2">
    <source>
        <dbReference type="Proteomes" id="UP000177171"/>
    </source>
</evidence>
<sequence length="121" mass="14393">MIKRFFKAVGRMFVGIWDFFMPLPSPSVVHTNFCVHCRYEYPEEYLAKKTFKKEYDNGKYSVYYLYLCPACVLINPRFHHAEITRGSSVCCFWEDDEGNIYEFYEFKENGNGFSKTNRLGD</sequence>
<proteinExistence type="predicted"/>
<reference evidence="1 2" key="1">
    <citation type="journal article" date="2016" name="Nat. Commun.">
        <title>Thousands of microbial genomes shed light on interconnected biogeochemical processes in an aquifer system.</title>
        <authorList>
            <person name="Anantharaman K."/>
            <person name="Brown C.T."/>
            <person name="Hug L.A."/>
            <person name="Sharon I."/>
            <person name="Castelle C.J."/>
            <person name="Probst A.J."/>
            <person name="Thomas B.C."/>
            <person name="Singh A."/>
            <person name="Wilkins M.J."/>
            <person name="Karaoz U."/>
            <person name="Brodie E.L."/>
            <person name="Williams K.H."/>
            <person name="Hubbard S.S."/>
            <person name="Banfield J.F."/>
        </authorList>
    </citation>
    <scope>NUCLEOTIDE SEQUENCE [LARGE SCALE GENOMIC DNA]</scope>
</reference>
<evidence type="ECO:0000313" key="1">
    <source>
        <dbReference type="EMBL" id="OHA14623.1"/>
    </source>
</evidence>
<protein>
    <submittedName>
        <fullName evidence="1">Uncharacterized protein</fullName>
    </submittedName>
</protein>
<organism evidence="1 2">
    <name type="scientific">Candidatus Sungbacteria bacterium RIFCSPLOWO2_12_FULL_41_11</name>
    <dbReference type="NCBI Taxonomy" id="1802286"/>
    <lineage>
        <taxon>Bacteria</taxon>
        <taxon>Candidatus Sungiibacteriota</taxon>
    </lineage>
</organism>
<dbReference type="AlphaFoldDB" id="A0A1G2LSU9"/>
<accession>A0A1G2LSU9</accession>